<organism evidence="1 2">
    <name type="scientific">Pseudothermotoga hypogea DSM 11164 = NBRC 106472</name>
    <dbReference type="NCBI Taxonomy" id="1123384"/>
    <lineage>
        <taxon>Bacteria</taxon>
        <taxon>Thermotogati</taxon>
        <taxon>Thermotogota</taxon>
        <taxon>Thermotogae</taxon>
        <taxon>Thermotogales</taxon>
        <taxon>Thermotogaceae</taxon>
        <taxon>Pseudothermotoga</taxon>
    </lineage>
</organism>
<dbReference type="PANTHER" id="PTHR18964">
    <property type="entry name" value="ROK (REPRESSOR, ORF, KINASE) FAMILY"/>
    <property type="match status" value="1"/>
</dbReference>
<gene>
    <name evidence="1" type="ORF">AJ81_10090</name>
</gene>
<dbReference type="Gene3D" id="3.30.420.40">
    <property type="match status" value="2"/>
</dbReference>
<sequence length="385" mass="44151">MEGPSTHTKLNPISMKRENKKLILRYLIERGQSSRMEIVRHTKLAQSAIWRIMNELVNEGLVQERGFTTGKRRKPVIYGPTRSFITSVVYNVEVLETLVAIGFLDGSWKVIERFPTPPNFELFKESVKMSFEKIIKEKTIRKDITKIVFSLPGMVNYEKKLLIFAPNLSWKNIDFQQEFVDLNMEVFVENDANLSLMAEQFFSQDVKRSKVAFFLYFGEGIGGAISVDGSIVRGKNSAAGEIGHVTFNGDKNEIESFLSISRLIDKVQKWIGNNDSPLEEKFQRLKRLWFIGQRDVKKILEDYLHHVAVVLRDLVYFLNPDVIILGGLINDIYETFGPYIRRELETITEKEILTGVVIRDSIFKEVPPSLVGGNVLVIENVLKTL</sequence>
<dbReference type="Proteomes" id="UP000077469">
    <property type="component" value="Chromosome"/>
</dbReference>
<dbReference type="PaxDb" id="1123384-AJ81_10090"/>
<dbReference type="InterPro" id="IPR000600">
    <property type="entry name" value="ROK"/>
</dbReference>
<dbReference type="PANTHER" id="PTHR18964:SF110">
    <property type="entry name" value="TRANSCRIPTIONAL REGULATOR, XYLR-RELATED"/>
    <property type="match status" value="1"/>
</dbReference>
<protein>
    <submittedName>
        <fullName evidence="1">ArsR family transcriptional regulator</fullName>
    </submittedName>
</protein>
<accession>A0A0X1KT24</accession>
<dbReference type="InterPro" id="IPR043129">
    <property type="entry name" value="ATPase_NBD"/>
</dbReference>
<dbReference type="SUPFAM" id="SSF53067">
    <property type="entry name" value="Actin-like ATPase domain"/>
    <property type="match status" value="1"/>
</dbReference>
<name>A0A0X1KT24_9THEM</name>
<dbReference type="CDD" id="cd00090">
    <property type="entry name" value="HTH_ARSR"/>
    <property type="match status" value="1"/>
</dbReference>
<evidence type="ECO:0000313" key="2">
    <source>
        <dbReference type="Proteomes" id="UP000077469"/>
    </source>
</evidence>
<dbReference type="CDD" id="cd23763">
    <property type="entry name" value="ASKHA_ATPase_ROK"/>
    <property type="match status" value="1"/>
</dbReference>
<keyword evidence="2" id="KW-1185">Reference proteome</keyword>
<dbReference type="Gene3D" id="1.10.10.10">
    <property type="entry name" value="Winged helix-like DNA-binding domain superfamily/Winged helix DNA-binding domain"/>
    <property type="match status" value="1"/>
</dbReference>
<dbReference type="AlphaFoldDB" id="A0A0X1KT24"/>
<dbReference type="Pfam" id="PF13412">
    <property type="entry name" value="HTH_24"/>
    <property type="match status" value="1"/>
</dbReference>
<dbReference type="KEGG" id="phy:AJ81_10090"/>
<dbReference type="STRING" id="1123384.AJ81_10090"/>
<evidence type="ECO:0000313" key="1">
    <source>
        <dbReference type="EMBL" id="AJC74470.1"/>
    </source>
</evidence>
<reference evidence="1 2" key="1">
    <citation type="submission" date="2014-01" db="EMBL/GenBank/DDBJ databases">
        <title>Genome sequencing of Thermotog hypogea.</title>
        <authorList>
            <person name="Zhang X."/>
            <person name="Alvare G."/>
            <person name="Fristensky B."/>
            <person name="Chen L."/>
            <person name="Suen T."/>
            <person name="Chen Q."/>
            <person name="Ma K."/>
        </authorList>
    </citation>
    <scope>NUCLEOTIDE SEQUENCE [LARGE SCALE GENOMIC DNA]</scope>
    <source>
        <strain evidence="1 2">DSM 11164</strain>
    </source>
</reference>
<proteinExistence type="predicted"/>
<dbReference type="InterPro" id="IPR011991">
    <property type="entry name" value="ArsR-like_HTH"/>
</dbReference>
<dbReference type="SUPFAM" id="SSF46785">
    <property type="entry name" value="Winged helix' DNA-binding domain"/>
    <property type="match status" value="1"/>
</dbReference>
<dbReference type="PATRIC" id="fig|1123384.7.peg.2024"/>
<dbReference type="Pfam" id="PF00480">
    <property type="entry name" value="ROK"/>
    <property type="match status" value="1"/>
</dbReference>
<dbReference type="EMBL" id="CP007141">
    <property type="protein sequence ID" value="AJC74470.1"/>
    <property type="molecule type" value="Genomic_DNA"/>
</dbReference>
<dbReference type="OrthoDB" id="36685at2"/>
<dbReference type="InterPro" id="IPR036388">
    <property type="entry name" value="WH-like_DNA-bd_sf"/>
</dbReference>
<dbReference type="InterPro" id="IPR036390">
    <property type="entry name" value="WH_DNA-bd_sf"/>
</dbReference>